<dbReference type="EMBL" id="CAEZVY010000022">
    <property type="protein sequence ID" value="CAB4638080.1"/>
    <property type="molecule type" value="Genomic_DNA"/>
</dbReference>
<protein>
    <submittedName>
        <fullName evidence="1">Unannotated protein</fullName>
    </submittedName>
</protein>
<accession>A0A6J6JL94</accession>
<reference evidence="1" key="1">
    <citation type="submission" date="2020-05" db="EMBL/GenBank/DDBJ databases">
        <authorList>
            <person name="Chiriac C."/>
            <person name="Salcher M."/>
            <person name="Ghai R."/>
            <person name="Kavagutti S V."/>
        </authorList>
    </citation>
    <scope>NUCLEOTIDE SEQUENCE</scope>
</reference>
<name>A0A6J6JL94_9ZZZZ</name>
<proteinExistence type="predicted"/>
<organism evidence="1">
    <name type="scientific">freshwater metagenome</name>
    <dbReference type="NCBI Taxonomy" id="449393"/>
    <lineage>
        <taxon>unclassified sequences</taxon>
        <taxon>metagenomes</taxon>
        <taxon>ecological metagenomes</taxon>
    </lineage>
</organism>
<evidence type="ECO:0000313" key="1">
    <source>
        <dbReference type="EMBL" id="CAB4638080.1"/>
    </source>
</evidence>
<dbReference type="AlphaFoldDB" id="A0A6J6JL94"/>
<sequence length="72" mass="8126">MARGVSKNLYFDVPGSQDRLFNKHAPITKCCLSLSHSRLEGTPKRLWLIHTAHSTPATTGHRLCENRKTNLI</sequence>
<gene>
    <name evidence="1" type="ORF">UFOPK2158_00331</name>
</gene>